<sequence length="914" mass="106294">MITRTNMTLHSQFLEEDGVFIWAEEADGHLLPPSSWKHHVFMWHDASCYGSFVEEVEQNNMQGVLLPPHLAFDFFGTAPENKLVHIHWGKDADYYRYTLAPLIEEYREGNVIPSMSDWINDTMSWRIMDYDIDDPLLQRWLSYAVEHACKEDYIHTEKWERIKHLHTYTSYAKAQLQTAVDEEDWLTKIGLLEDDTPFTFSLSLDEPLENSNYWRLTPFLHDKRKRNYSYAYDERKKLPKRWEEYHDRIMRTFEGWGNIAPWLIENGTCKHEITEQEAWTFLTETSEKLLDAGIDIHLPSWWQALKQSRLSLKAKVASTGRAPSFVGMNTLVQFNWRISTQDIELSEDDFHQLVDENRRLLNIRGRWIKLDPAFIQQVKTMMDKANKEGLHFKDILEQEFAKKEQEEGVETPVIIELDDYYSKLMKRLTEISEVPPVQIPESLQATLRPYQQKGIEWMLHLKQLGFGALLADDMGLGKTLQTISYFLYAKENGLLDGPSLIICPTSVLGNWQKEMERFAPSLNVHLHYGANRAKGDDFPGSIKQTDIILTSYALAQLDQEEFQSYTWNTICLDEAQNIKNADTKQSKAIRSFHAHHKIALTGTPMENRLSELWAIFDFLNPGYLGSLPAFSRRFVSPIEKDRDQETIEQLQRFIQPFLLRRTKLDEDVALNLPSKQEQKEYCALTVEQASLYEQLVRDTVEKVETLSGIERRGYILMMLNKLKQICNHPALYLKEEEPQDVISRSNKMETVLELITNIQERNESCLIFTQYIQMGEILQTLLSEQTGQEVLFLNGSVRKQERDSMIERLQSNDIKILILSLKAGGTGLNLTAANHVIHFDRWWNPAVENQATDRAYRIGQTQFVHVHKLITTGTLEEKIDDMLEKKQALNNAIITSEQWITELSTQELKELLGG</sequence>
<accession>A0A917AXW2</accession>
<dbReference type="EMBL" id="BMFK01000009">
    <property type="protein sequence ID" value="GGE85073.1"/>
    <property type="molecule type" value="Genomic_DNA"/>
</dbReference>
<dbReference type="Pfam" id="PF00176">
    <property type="entry name" value="SNF2-rel_dom"/>
    <property type="match status" value="1"/>
</dbReference>
<dbReference type="InterPro" id="IPR022138">
    <property type="entry name" value="DUF3670"/>
</dbReference>
<dbReference type="Pfam" id="PF12419">
    <property type="entry name" value="DUF3670"/>
    <property type="match status" value="1"/>
</dbReference>
<protein>
    <submittedName>
        <fullName evidence="4">ATP-dependent helicase</fullName>
    </submittedName>
</protein>
<evidence type="ECO:0000259" key="2">
    <source>
        <dbReference type="PROSITE" id="PS51192"/>
    </source>
</evidence>
<dbReference type="InterPro" id="IPR000330">
    <property type="entry name" value="SNF2_N"/>
</dbReference>
<dbReference type="RefSeq" id="WP_188390113.1">
    <property type="nucleotide sequence ID" value="NZ_BMFK01000009.1"/>
</dbReference>
<dbReference type="FunFam" id="3.40.50.10810:FF:000057">
    <property type="entry name" value="Snf2/Rad54 family helicase"/>
    <property type="match status" value="1"/>
</dbReference>
<proteinExistence type="predicted"/>
<dbReference type="PROSITE" id="PS51194">
    <property type="entry name" value="HELICASE_CTER"/>
    <property type="match status" value="1"/>
</dbReference>
<dbReference type="Proteomes" id="UP000605259">
    <property type="component" value="Unassembled WGS sequence"/>
</dbReference>
<dbReference type="Gene3D" id="3.40.50.300">
    <property type="entry name" value="P-loop containing nucleotide triphosphate hydrolases"/>
    <property type="match status" value="1"/>
</dbReference>
<name>A0A917AXW2_9BACI</name>
<reference evidence="4" key="1">
    <citation type="journal article" date="2014" name="Int. J. Syst. Evol. Microbiol.">
        <title>Complete genome sequence of Corynebacterium casei LMG S-19264T (=DSM 44701T), isolated from a smear-ripened cheese.</title>
        <authorList>
            <consortium name="US DOE Joint Genome Institute (JGI-PGF)"/>
            <person name="Walter F."/>
            <person name="Albersmeier A."/>
            <person name="Kalinowski J."/>
            <person name="Ruckert C."/>
        </authorList>
    </citation>
    <scope>NUCLEOTIDE SEQUENCE</scope>
    <source>
        <strain evidence="4">CGMCC 1.12698</strain>
    </source>
</reference>
<dbReference type="InterPro" id="IPR038718">
    <property type="entry name" value="SNF2-like_sf"/>
</dbReference>
<feature type="domain" description="Helicase ATP-binding" evidence="2">
    <location>
        <begin position="459"/>
        <end position="622"/>
    </location>
</feature>
<feature type="domain" description="Helicase C-terminal" evidence="3">
    <location>
        <begin position="750"/>
        <end position="904"/>
    </location>
</feature>
<keyword evidence="1" id="KW-0378">Hydrolase</keyword>
<comment type="caution">
    <text evidence="4">The sequence shown here is derived from an EMBL/GenBank/DDBJ whole genome shotgun (WGS) entry which is preliminary data.</text>
</comment>
<dbReference type="PANTHER" id="PTHR10799">
    <property type="entry name" value="SNF2/RAD54 HELICASE FAMILY"/>
    <property type="match status" value="1"/>
</dbReference>
<gene>
    <name evidence="4" type="ORF">GCM10007140_38260</name>
</gene>
<dbReference type="SMART" id="SM00487">
    <property type="entry name" value="DEXDc"/>
    <property type="match status" value="1"/>
</dbReference>
<keyword evidence="5" id="KW-1185">Reference proteome</keyword>
<dbReference type="Gene3D" id="3.40.50.10810">
    <property type="entry name" value="Tandem AAA-ATPase domain"/>
    <property type="match status" value="1"/>
</dbReference>
<keyword evidence="4" id="KW-0347">Helicase</keyword>
<keyword evidence="4" id="KW-0547">Nucleotide-binding</keyword>
<dbReference type="InterPro" id="IPR027417">
    <property type="entry name" value="P-loop_NTPase"/>
</dbReference>
<keyword evidence="4" id="KW-0067">ATP-binding</keyword>
<evidence type="ECO:0000256" key="1">
    <source>
        <dbReference type="ARBA" id="ARBA00022801"/>
    </source>
</evidence>
<dbReference type="AlphaFoldDB" id="A0A917AXW2"/>
<dbReference type="FunFam" id="3.40.50.300:FF:000533">
    <property type="entry name" value="Helicase, Snf2 family"/>
    <property type="match status" value="1"/>
</dbReference>
<dbReference type="InterPro" id="IPR014001">
    <property type="entry name" value="Helicase_ATP-bd"/>
</dbReference>
<dbReference type="CDD" id="cd18793">
    <property type="entry name" value="SF2_C_SNF"/>
    <property type="match status" value="1"/>
</dbReference>
<dbReference type="InterPro" id="IPR001650">
    <property type="entry name" value="Helicase_C-like"/>
</dbReference>
<evidence type="ECO:0000313" key="4">
    <source>
        <dbReference type="EMBL" id="GGE85073.1"/>
    </source>
</evidence>
<dbReference type="CDD" id="cd18012">
    <property type="entry name" value="DEXQc_arch_SWI2_SNF2"/>
    <property type="match status" value="1"/>
</dbReference>
<dbReference type="SMART" id="SM00490">
    <property type="entry name" value="HELICc"/>
    <property type="match status" value="1"/>
</dbReference>
<organism evidence="4 5">
    <name type="scientific">Priestia taiwanensis</name>
    <dbReference type="NCBI Taxonomy" id="1347902"/>
    <lineage>
        <taxon>Bacteria</taxon>
        <taxon>Bacillati</taxon>
        <taxon>Bacillota</taxon>
        <taxon>Bacilli</taxon>
        <taxon>Bacillales</taxon>
        <taxon>Bacillaceae</taxon>
        <taxon>Priestia</taxon>
    </lineage>
</organism>
<dbReference type="PROSITE" id="PS51192">
    <property type="entry name" value="HELICASE_ATP_BIND_1"/>
    <property type="match status" value="1"/>
</dbReference>
<reference evidence="4" key="2">
    <citation type="submission" date="2020-09" db="EMBL/GenBank/DDBJ databases">
        <authorList>
            <person name="Sun Q."/>
            <person name="Zhou Y."/>
        </authorList>
    </citation>
    <scope>NUCLEOTIDE SEQUENCE</scope>
    <source>
        <strain evidence="4">CGMCC 1.12698</strain>
    </source>
</reference>
<evidence type="ECO:0000313" key="5">
    <source>
        <dbReference type="Proteomes" id="UP000605259"/>
    </source>
</evidence>
<dbReference type="Pfam" id="PF00271">
    <property type="entry name" value="Helicase_C"/>
    <property type="match status" value="1"/>
</dbReference>
<dbReference type="InterPro" id="IPR049730">
    <property type="entry name" value="SNF2/RAD54-like_C"/>
</dbReference>
<dbReference type="SUPFAM" id="SSF52540">
    <property type="entry name" value="P-loop containing nucleoside triphosphate hydrolases"/>
    <property type="match status" value="2"/>
</dbReference>
<dbReference type="GO" id="GO:0004386">
    <property type="term" value="F:helicase activity"/>
    <property type="evidence" value="ECO:0007669"/>
    <property type="project" value="UniProtKB-KW"/>
</dbReference>
<evidence type="ECO:0000259" key="3">
    <source>
        <dbReference type="PROSITE" id="PS51194"/>
    </source>
</evidence>
<dbReference type="GO" id="GO:0016787">
    <property type="term" value="F:hydrolase activity"/>
    <property type="evidence" value="ECO:0007669"/>
    <property type="project" value="UniProtKB-KW"/>
</dbReference>
<dbReference type="GO" id="GO:0005524">
    <property type="term" value="F:ATP binding"/>
    <property type="evidence" value="ECO:0007669"/>
    <property type="project" value="InterPro"/>
</dbReference>